<sequence>MTFIILNGIPTFGILDNNCTDSGSINPHTVVITQNKGRMNIYFYSIKKHTKNTEFYL</sequence>
<dbReference type="AlphaFoldDB" id="A0A6C0CQF2"/>
<organism evidence="1">
    <name type="scientific">viral metagenome</name>
    <dbReference type="NCBI Taxonomy" id="1070528"/>
    <lineage>
        <taxon>unclassified sequences</taxon>
        <taxon>metagenomes</taxon>
        <taxon>organismal metagenomes</taxon>
    </lineage>
</organism>
<protein>
    <submittedName>
        <fullName evidence="1">Uncharacterized protein</fullName>
    </submittedName>
</protein>
<dbReference type="EMBL" id="MN739474">
    <property type="protein sequence ID" value="QHT06721.1"/>
    <property type="molecule type" value="Genomic_DNA"/>
</dbReference>
<name>A0A6C0CQF2_9ZZZZ</name>
<accession>A0A6C0CQF2</accession>
<evidence type="ECO:0000313" key="1">
    <source>
        <dbReference type="EMBL" id="QHT06721.1"/>
    </source>
</evidence>
<proteinExistence type="predicted"/>
<reference evidence="1" key="1">
    <citation type="journal article" date="2020" name="Nature">
        <title>Giant virus diversity and host interactions through global metagenomics.</title>
        <authorList>
            <person name="Schulz F."/>
            <person name="Roux S."/>
            <person name="Paez-Espino D."/>
            <person name="Jungbluth S."/>
            <person name="Walsh D.A."/>
            <person name="Denef V.J."/>
            <person name="McMahon K.D."/>
            <person name="Konstantinidis K.T."/>
            <person name="Eloe-Fadrosh E.A."/>
            <person name="Kyrpides N.C."/>
            <person name="Woyke T."/>
        </authorList>
    </citation>
    <scope>NUCLEOTIDE SEQUENCE</scope>
    <source>
        <strain evidence="1">GVMAG-M-3300021473-15</strain>
    </source>
</reference>